<evidence type="ECO:0000256" key="5">
    <source>
        <dbReference type="SAM" id="MobiDB-lite"/>
    </source>
</evidence>
<evidence type="ECO:0000259" key="6">
    <source>
        <dbReference type="SMART" id="SM00528"/>
    </source>
</evidence>
<gene>
    <name evidence="7" type="ORF">CUZ56_01086</name>
</gene>
<evidence type="ECO:0000313" key="8">
    <source>
        <dbReference type="Proteomes" id="UP000286947"/>
    </source>
</evidence>
<evidence type="ECO:0000256" key="3">
    <source>
        <dbReference type="ARBA" id="ARBA00022490"/>
    </source>
</evidence>
<comment type="caution">
    <text evidence="7">The sequence shown here is derived from an EMBL/GenBank/DDBJ whole genome shotgun (WGS) entry which is preliminary data.</text>
</comment>
<dbReference type="InterPro" id="IPR027444">
    <property type="entry name" value="H-NS_C_dom"/>
</dbReference>
<dbReference type="AlphaFoldDB" id="A0A433SEM7"/>
<organism evidence="7 8">
    <name type="scientific">Saezia sanguinis</name>
    <dbReference type="NCBI Taxonomy" id="1965230"/>
    <lineage>
        <taxon>Bacteria</taxon>
        <taxon>Pseudomonadati</taxon>
        <taxon>Pseudomonadota</taxon>
        <taxon>Betaproteobacteria</taxon>
        <taxon>Burkholderiales</taxon>
        <taxon>Saeziaceae</taxon>
        <taxon>Saezia</taxon>
    </lineage>
</organism>
<dbReference type="Pfam" id="PF00816">
    <property type="entry name" value="Histone_HNS"/>
    <property type="match status" value="1"/>
</dbReference>
<feature type="domain" description="DNA-binding protein H-NS-like C-terminal" evidence="6">
    <location>
        <begin position="58"/>
        <end position="97"/>
    </location>
</feature>
<dbReference type="PANTHER" id="PTHR38097:SF2">
    <property type="entry name" value="DNA-BINDING PROTEIN STPA"/>
    <property type="match status" value="1"/>
</dbReference>
<accession>A0A433SEM7</accession>
<sequence length="98" mass="10976">MESLENLLQKQKELSAKIDAVRHQQKKEGLAQIVALVEQYQFSPDEVMTALGKRKAGPKKGMTVAPKYRNPATGATWTGRGKPPTWIAGKNRDQFLIR</sequence>
<keyword evidence="3" id="KW-0963">Cytoplasm</keyword>
<dbReference type="SMART" id="SM00528">
    <property type="entry name" value="HNS"/>
    <property type="match status" value="1"/>
</dbReference>
<comment type="subcellular location">
    <subcellularLocation>
        <location evidence="1">Cytoplasm</location>
        <location evidence="1">Nucleoid</location>
    </subcellularLocation>
</comment>
<keyword evidence="4 7" id="KW-0238">DNA-binding</keyword>
<evidence type="ECO:0000256" key="4">
    <source>
        <dbReference type="ARBA" id="ARBA00023125"/>
    </source>
</evidence>
<comment type="similarity">
    <text evidence="2">Belongs to the histone-like protein H-NS family.</text>
</comment>
<dbReference type="Proteomes" id="UP000286947">
    <property type="component" value="Unassembled WGS sequence"/>
</dbReference>
<dbReference type="Gene3D" id="4.10.430.30">
    <property type="match status" value="1"/>
</dbReference>
<evidence type="ECO:0000313" key="7">
    <source>
        <dbReference type="EMBL" id="RUS67146.1"/>
    </source>
</evidence>
<feature type="region of interest" description="Disordered" evidence="5">
    <location>
        <begin position="53"/>
        <end position="90"/>
    </location>
</feature>
<proteinExistence type="inferred from homology"/>
<dbReference type="OrthoDB" id="5297879at2"/>
<keyword evidence="8" id="KW-1185">Reference proteome</keyword>
<evidence type="ECO:0000256" key="2">
    <source>
        <dbReference type="ARBA" id="ARBA00010610"/>
    </source>
</evidence>
<dbReference type="GO" id="GO:0009295">
    <property type="term" value="C:nucleoid"/>
    <property type="evidence" value="ECO:0007669"/>
    <property type="project" value="UniProtKB-SubCell"/>
</dbReference>
<evidence type="ECO:0000256" key="1">
    <source>
        <dbReference type="ARBA" id="ARBA00004453"/>
    </source>
</evidence>
<dbReference type="PANTHER" id="PTHR38097">
    <property type="match status" value="1"/>
</dbReference>
<dbReference type="RefSeq" id="WP_126978975.1">
    <property type="nucleotide sequence ID" value="NZ_PQSP01000002.1"/>
</dbReference>
<dbReference type="EMBL" id="PQSP01000002">
    <property type="protein sequence ID" value="RUS67146.1"/>
    <property type="molecule type" value="Genomic_DNA"/>
</dbReference>
<reference evidence="7 8" key="1">
    <citation type="submission" date="2018-01" db="EMBL/GenBank/DDBJ databases">
        <title>Saezia sanguinis gen. nov., sp. nov., in the order Burkholderiales isolated from human blood.</title>
        <authorList>
            <person name="Medina-Pascual M.J."/>
            <person name="Valdezate S."/>
            <person name="Monzon S."/>
            <person name="Cuesta I."/>
            <person name="Carrasco G."/>
            <person name="Villalon P."/>
            <person name="Saez-Nieto J.A."/>
        </authorList>
    </citation>
    <scope>NUCLEOTIDE SEQUENCE [LARGE SCALE GENOMIC DNA]</scope>
    <source>
        <strain evidence="7 8">CNM695-12</strain>
    </source>
</reference>
<protein>
    <submittedName>
        <fullName evidence="7">DNA-binding protein Bv3F</fullName>
    </submittedName>
</protein>
<dbReference type="SUPFAM" id="SSF81273">
    <property type="entry name" value="H-NS histone-like proteins"/>
    <property type="match status" value="1"/>
</dbReference>
<name>A0A433SEM7_9BURK</name>
<dbReference type="GO" id="GO:0003677">
    <property type="term" value="F:DNA binding"/>
    <property type="evidence" value="ECO:0007669"/>
    <property type="project" value="UniProtKB-KW"/>
</dbReference>